<dbReference type="Proteomes" id="UP000310541">
    <property type="component" value="Unassembled WGS sequence"/>
</dbReference>
<gene>
    <name evidence="2" type="ORF">FBF83_18650</name>
</gene>
<accession>A0A4V5PXV8</accession>
<dbReference type="AlphaFoldDB" id="A0A4V5PXV8"/>
<evidence type="ECO:0000259" key="1">
    <source>
        <dbReference type="PROSITE" id="PS50943"/>
    </source>
</evidence>
<dbReference type="InterPro" id="IPR010982">
    <property type="entry name" value="Lambda_DNA-bd_dom_sf"/>
</dbReference>
<dbReference type="EMBL" id="SWFM01000008">
    <property type="protein sequence ID" value="TKD67688.1"/>
    <property type="molecule type" value="Genomic_DNA"/>
</dbReference>
<comment type="caution">
    <text evidence="2">The sequence shown here is derived from an EMBL/GenBank/DDBJ whole genome shotgun (WGS) entry which is preliminary data.</text>
</comment>
<evidence type="ECO:0000313" key="2">
    <source>
        <dbReference type="EMBL" id="TKD67688.1"/>
    </source>
</evidence>
<feature type="domain" description="HTH cro/C1-type" evidence="1">
    <location>
        <begin position="42"/>
        <end position="88"/>
    </location>
</feature>
<dbReference type="RefSeq" id="WP_136948661.1">
    <property type="nucleotide sequence ID" value="NZ_SWFM01000008.1"/>
</dbReference>
<dbReference type="GO" id="GO:0003677">
    <property type="term" value="F:DNA binding"/>
    <property type="evidence" value="ECO:0007669"/>
    <property type="project" value="InterPro"/>
</dbReference>
<dbReference type="SMART" id="SM00530">
    <property type="entry name" value="HTH_XRE"/>
    <property type="match status" value="1"/>
</dbReference>
<protein>
    <submittedName>
        <fullName evidence="2">Helix-turn-helix transcriptional regulator</fullName>
    </submittedName>
</protein>
<dbReference type="CDD" id="cd00093">
    <property type="entry name" value="HTH_XRE"/>
    <property type="match status" value="1"/>
</dbReference>
<proteinExistence type="predicted"/>
<dbReference type="OrthoDB" id="2081653at2"/>
<organism evidence="2 3">
    <name type="scientific">Guptibacillus hwajinpoensis</name>
    <dbReference type="NCBI Taxonomy" id="208199"/>
    <lineage>
        <taxon>Bacteria</taxon>
        <taxon>Bacillati</taxon>
        <taxon>Bacillota</taxon>
        <taxon>Bacilli</taxon>
        <taxon>Bacillales</taxon>
        <taxon>Guptibacillaceae</taxon>
        <taxon>Guptibacillus</taxon>
    </lineage>
</organism>
<dbReference type="Gene3D" id="1.10.260.40">
    <property type="entry name" value="lambda repressor-like DNA-binding domains"/>
    <property type="match status" value="1"/>
</dbReference>
<dbReference type="PROSITE" id="PS50943">
    <property type="entry name" value="HTH_CROC1"/>
    <property type="match status" value="1"/>
</dbReference>
<dbReference type="Pfam" id="PF01381">
    <property type="entry name" value="HTH_3"/>
    <property type="match status" value="1"/>
</dbReference>
<dbReference type="InterPro" id="IPR001387">
    <property type="entry name" value="Cro/C1-type_HTH"/>
</dbReference>
<evidence type="ECO:0000313" key="3">
    <source>
        <dbReference type="Proteomes" id="UP000310541"/>
    </source>
</evidence>
<dbReference type="SUPFAM" id="SSF47413">
    <property type="entry name" value="lambda repressor-like DNA-binding domains"/>
    <property type="match status" value="1"/>
</dbReference>
<name>A0A4V5PXV8_9BACL</name>
<sequence length="193" mass="22031">MYNRQAYQTSEQDLEELAGKESVNERIEWIRKTASVMNGGVYTISKVANDIGVGPSVLTKLESGFTKNPNLDLLQNLSKYFNVPINVFFNEYYSSPTPFTIFGQNHSSLDAGPLFREAYQVNLAYTISSLNSENPEPLEDVATTLHLTPLEIEEFMKEIEFFVDKLKARKEKWDSQLTALKKLSNNEEEIPYD</sequence>
<reference evidence="2 3" key="1">
    <citation type="submission" date="2019-04" db="EMBL/GenBank/DDBJ databases">
        <title>Genome sequence of Bacillus hwajinpoensis strain Y2.</title>
        <authorList>
            <person name="Fair J.L."/>
            <person name="Maclea K.S."/>
        </authorList>
    </citation>
    <scope>NUCLEOTIDE SEQUENCE [LARGE SCALE GENOMIC DNA]</scope>
    <source>
        <strain evidence="2 3">Y2</strain>
    </source>
</reference>